<reference evidence="1" key="1">
    <citation type="submission" date="2020-02" db="EMBL/GenBank/DDBJ databases">
        <authorList>
            <person name="Meier V. D."/>
        </authorList>
    </citation>
    <scope>NUCLEOTIDE SEQUENCE</scope>
    <source>
        <strain evidence="1">AVDCRST_MAG79</strain>
    </source>
</reference>
<sequence>MSRPLVAFLLTLRSDIRYRTGRLDAARRDAEQAVELCARGPDAHVLTAALFQAAKVDAVQGRSADCVARLDRATEIAAAGPDLTALAHLAATHGLLRLGQGAWDDAVRHLERAEALQADHGPADPLVVGSSPRLIEAYVACGRHDDARRELGRLATAVRSDPSPAARAAVLRAEALTAADADLDRRFPAA</sequence>
<dbReference type="Pfam" id="PF14559">
    <property type="entry name" value="TPR_19"/>
    <property type="match status" value="1"/>
</dbReference>
<protein>
    <submittedName>
        <fullName evidence="1">Uncharacterized protein</fullName>
    </submittedName>
</protein>
<proteinExistence type="predicted"/>
<dbReference type="Gene3D" id="1.25.40.10">
    <property type="entry name" value="Tetratricopeptide repeat domain"/>
    <property type="match status" value="1"/>
</dbReference>
<dbReference type="AlphaFoldDB" id="A0A6J4TTW6"/>
<feature type="non-terminal residue" evidence="1">
    <location>
        <position position="190"/>
    </location>
</feature>
<dbReference type="EMBL" id="CADCWC010000168">
    <property type="protein sequence ID" value="CAA9531513.1"/>
    <property type="molecule type" value="Genomic_DNA"/>
</dbReference>
<dbReference type="InterPro" id="IPR011990">
    <property type="entry name" value="TPR-like_helical_dom_sf"/>
</dbReference>
<organism evidence="1">
    <name type="scientific">uncultured Thermoleophilia bacterium</name>
    <dbReference type="NCBI Taxonomy" id="1497501"/>
    <lineage>
        <taxon>Bacteria</taxon>
        <taxon>Bacillati</taxon>
        <taxon>Actinomycetota</taxon>
        <taxon>Thermoleophilia</taxon>
        <taxon>environmental samples</taxon>
    </lineage>
</organism>
<dbReference type="SUPFAM" id="SSF48452">
    <property type="entry name" value="TPR-like"/>
    <property type="match status" value="1"/>
</dbReference>
<accession>A0A6J4TTW6</accession>
<name>A0A6J4TTW6_9ACTN</name>
<evidence type="ECO:0000313" key="1">
    <source>
        <dbReference type="EMBL" id="CAA9531513.1"/>
    </source>
</evidence>
<gene>
    <name evidence="1" type="ORF">AVDCRST_MAG79-966</name>
</gene>